<accession>A0ABP8F825</accession>
<dbReference type="InterPro" id="IPR051783">
    <property type="entry name" value="NAD(P)-dependent_oxidoreduct"/>
</dbReference>
<organism evidence="2 3">
    <name type="scientific">Nibribacter koreensis</name>
    <dbReference type="NCBI Taxonomy" id="1084519"/>
    <lineage>
        <taxon>Bacteria</taxon>
        <taxon>Pseudomonadati</taxon>
        <taxon>Bacteroidota</taxon>
        <taxon>Cytophagia</taxon>
        <taxon>Cytophagales</taxon>
        <taxon>Hymenobacteraceae</taxon>
        <taxon>Nibribacter</taxon>
    </lineage>
</organism>
<protein>
    <submittedName>
        <fullName evidence="2">SDR family oxidoreductase</fullName>
    </submittedName>
</protein>
<gene>
    <name evidence="2" type="ORF">GCM10023183_04640</name>
</gene>
<name>A0ABP8F825_9BACT</name>
<evidence type="ECO:0000259" key="1">
    <source>
        <dbReference type="Pfam" id="PF03446"/>
    </source>
</evidence>
<dbReference type="CDD" id="cd05266">
    <property type="entry name" value="SDR_a4"/>
    <property type="match status" value="1"/>
</dbReference>
<feature type="domain" description="6-phosphogluconate dehydrogenase NADP-binding" evidence="1">
    <location>
        <begin position="5"/>
        <end position="79"/>
    </location>
</feature>
<dbReference type="RefSeq" id="WP_345161929.1">
    <property type="nucleotide sequence ID" value="NZ_BAABGX010000001.1"/>
</dbReference>
<dbReference type="InterPro" id="IPR006115">
    <property type="entry name" value="6PGDH_NADP-bd"/>
</dbReference>
<reference evidence="3" key="1">
    <citation type="journal article" date="2019" name="Int. J. Syst. Evol. Microbiol.">
        <title>The Global Catalogue of Microorganisms (GCM) 10K type strain sequencing project: providing services to taxonomists for standard genome sequencing and annotation.</title>
        <authorList>
            <consortium name="The Broad Institute Genomics Platform"/>
            <consortium name="The Broad Institute Genome Sequencing Center for Infectious Disease"/>
            <person name="Wu L."/>
            <person name="Ma J."/>
        </authorList>
    </citation>
    <scope>NUCLEOTIDE SEQUENCE [LARGE SCALE GENOMIC DNA]</scope>
    <source>
        <strain evidence="3">JCM 17917</strain>
    </source>
</reference>
<dbReference type="SUPFAM" id="SSF51735">
    <property type="entry name" value="NAD(P)-binding Rossmann-fold domains"/>
    <property type="match status" value="1"/>
</dbReference>
<comment type="caution">
    <text evidence="2">The sequence shown here is derived from an EMBL/GenBank/DDBJ whole genome shotgun (WGS) entry which is preliminary data.</text>
</comment>
<evidence type="ECO:0000313" key="3">
    <source>
        <dbReference type="Proteomes" id="UP001501844"/>
    </source>
</evidence>
<dbReference type="Proteomes" id="UP001501844">
    <property type="component" value="Unassembled WGS sequence"/>
</dbReference>
<dbReference type="EMBL" id="BAABGX010000001">
    <property type="protein sequence ID" value="GAA4297265.1"/>
    <property type="molecule type" value="Genomic_DNA"/>
</dbReference>
<dbReference type="Pfam" id="PF03446">
    <property type="entry name" value="NAD_binding_2"/>
    <property type="match status" value="1"/>
</dbReference>
<evidence type="ECO:0000313" key="2">
    <source>
        <dbReference type="EMBL" id="GAA4297265.1"/>
    </source>
</evidence>
<keyword evidence="3" id="KW-1185">Reference proteome</keyword>
<dbReference type="PANTHER" id="PTHR48079:SF6">
    <property type="entry name" value="NAD(P)-BINDING DOMAIN-CONTAINING PROTEIN-RELATED"/>
    <property type="match status" value="1"/>
</dbReference>
<dbReference type="Gene3D" id="3.40.50.720">
    <property type="entry name" value="NAD(P)-binding Rossmann-like Domain"/>
    <property type="match status" value="1"/>
</dbReference>
<sequence>MAKKKISVIGCGWLGLPLAKALVQEGYSVKGSTTTPDKLELLQQAGIEPFLVSFPENSPKTILEDLLDAEIIIINLPPRRTAPEAGDYEKTIRLLIDSLPNPTSNLLFVSSTSVYAELNREVIEQDALPSPTSDAQLLRCEYWVQKAKSQQATIVRFGGLMGGSRHPGKFLAGRQNLPQPNGPVNMIHLQDCIGLLKAIIHQEKWGFTFNACAPTHPTREEFYTLATQQLDLAPPQFLEEDLSQYKVINSDLLGRELGYFFVFPNLLECLRSSEF</sequence>
<dbReference type="PANTHER" id="PTHR48079">
    <property type="entry name" value="PROTEIN YEEZ"/>
    <property type="match status" value="1"/>
</dbReference>
<dbReference type="InterPro" id="IPR036291">
    <property type="entry name" value="NAD(P)-bd_dom_sf"/>
</dbReference>
<proteinExistence type="predicted"/>